<accession>A0ABP6SCH4</accession>
<reference evidence="3" key="1">
    <citation type="journal article" date="2019" name="Int. J. Syst. Evol. Microbiol.">
        <title>The Global Catalogue of Microorganisms (GCM) 10K type strain sequencing project: providing services to taxonomists for standard genome sequencing and annotation.</title>
        <authorList>
            <consortium name="The Broad Institute Genomics Platform"/>
            <consortium name="The Broad Institute Genome Sequencing Center for Infectious Disease"/>
            <person name="Wu L."/>
            <person name="Ma J."/>
        </authorList>
    </citation>
    <scope>NUCLEOTIDE SEQUENCE [LARGE SCALE GENOMIC DNA]</scope>
    <source>
        <strain evidence="3">JCM 9651</strain>
    </source>
</reference>
<evidence type="ECO:0000313" key="2">
    <source>
        <dbReference type="EMBL" id="GAA3373163.1"/>
    </source>
</evidence>
<dbReference type="NCBIfam" id="TIGR03083">
    <property type="entry name" value="maleylpyruvate isomerase family mycothiol-dependent enzyme"/>
    <property type="match status" value="1"/>
</dbReference>
<evidence type="ECO:0000259" key="1">
    <source>
        <dbReference type="Pfam" id="PF11716"/>
    </source>
</evidence>
<dbReference type="Proteomes" id="UP001499990">
    <property type="component" value="Unassembled WGS sequence"/>
</dbReference>
<dbReference type="Gene3D" id="1.20.120.450">
    <property type="entry name" value="dinb family like domain"/>
    <property type="match status" value="1"/>
</dbReference>
<keyword evidence="3" id="KW-1185">Reference proteome</keyword>
<feature type="domain" description="Mycothiol-dependent maleylpyruvate isomerase metal-binding" evidence="1">
    <location>
        <begin position="11"/>
        <end position="160"/>
    </location>
</feature>
<gene>
    <name evidence="2" type="ORF">GCM10020367_32020</name>
</gene>
<dbReference type="InterPro" id="IPR034660">
    <property type="entry name" value="DinB/YfiT-like"/>
</dbReference>
<proteinExistence type="predicted"/>
<dbReference type="InterPro" id="IPR024344">
    <property type="entry name" value="MDMPI_metal-binding"/>
</dbReference>
<name>A0ABP6SCH4_9ACTN</name>
<protein>
    <submittedName>
        <fullName evidence="2">Maleylpyruvate isomerase family mycothiol-dependent enzyme</fullName>
    </submittedName>
</protein>
<keyword evidence="2" id="KW-0413">Isomerase</keyword>
<dbReference type="GO" id="GO:0016853">
    <property type="term" value="F:isomerase activity"/>
    <property type="evidence" value="ECO:0007669"/>
    <property type="project" value="UniProtKB-KW"/>
</dbReference>
<organism evidence="2 3">
    <name type="scientific">Streptomyces sannanensis</name>
    <dbReference type="NCBI Taxonomy" id="285536"/>
    <lineage>
        <taxon>Bacteria</taxon>
        <taxon>Bacillati</taxon>
        <taxon>Actinomycetota</taxon>
        <taxon>Actinomycetes</taxon>
        <taxon>Kitasatosporales</taxon>
        <taxon>Streptomycetaceae</taxon>
        <taxon>Streptomyces</taxon>
    </lineage>
</organism>
<dbReference type="InterPro" id="IPR017517">
    <property type="entry name" value="Maleyloyr_isom"/>
</dbReference>
<comment type="caution">
    <text evidence="2">The sequence shown here is derived from an EMBL/GenBank/DDBJ whole genome shotgun (WGS) entry which is preliminary data.</text>
</comment>
<dbReference type="Pfam" id="PF11716">
    <property type="entry name" value="MDMPI_N"/>
    <property type="match status" value="1"/>
</dbReference>
<evidence type="ECO:0000313" key="3">
    <source>
        <dbReference type="Proteomes" id="UP001499990"/>
    </source>
</evidence>
<dbReference type="EMBL" id="BAAAYL010000001">
    <property type="protein sequence ID" value="GAA3373163.1"/>
    <property type="molecule type" value="Genomic_DNA"/>
</dbReference>
<sequence>MDAMEPVVTALRAESQRLYDKVSILPEAEWDRPSPCRPWTVRELMAHMTAGVGRVAAMLAEPEGAADRLVSAAGYYAPDARFSVRANALRTESAQEGAASHPDGWALAEHFDSVWRAVVAGCDGLPPGRLVRTRHGDPMALGDFLVTRVVEVCVHGFDLAEGLGDEPWPTDEAADVVARLLLDGRPYAVGASVPGMDWDRTTFLRKATGRLPMSAAERAAVQRHGVVRLTLG</sequence>
<dbReference type="SUPFAM" id="SSF109854">
    <property type="entry name" value="DinB/YfiT-like putative metalloenzymes"/>
    <property type="match status" value="1"/>
</dbReference>